<dbReference type="EMBL" id="JAUEPU010000039">
    <property type="protein sequence ID" value="KAK0488313.1"/>
    <property type="molecule type" value="Genomic_DNA"/>
</dbReference>
<protein>
    <submittedName>
        <fullName evidence="2">Uncharacterized protein</fullName>
    </submittedName>
</protein>
<accession>A0AA39PPT8</accession>
<reference evidence="2" key="1">
    <citation type="submission" date="2023-06" db="EMBL/GenBank/DDBJ databases">
        <authorList>
            <consortium name="Lawrence Berkeley National Laboratory"/>
            <person name="Ahrendt S."/>
            <person name="Sahu N."/>
            <person name="Indic B."/>
            <person name="Wong-Bajracharya J."/>
            <person name="Merenyi Z."/>
            <person name="Ke H.-M."/>
            <person name="Monk M."/>
            <person name="Kocsube S."/>
            <person name="Drula E."/>
            <person name="Lipzen A."/>
            <person name="Balint B."/>
            <person name="Henrissat B."/>
            <person name="Andreopoulos B."/>
            <person name="Martin F.M."/>
            <person name="Harder C.B."/>
            <person name="Rigling D."/>
            <person name="Ford K.L."/>
            <person name="Foster G.D."/>
            <person name="Pangilinan J."/>
            <person name="Papanicolaou A."/>
            <person name="Barry K."/>
            <person name="LaButti K."/>
            <person name="Viragh M."/>
            <person name="Koriabine M."/>
            <person name="Yan M."/>
            <person name="Riley R."/>
            <person name="Champramary S."/>
            <person name="Plett K.L."/>
            <person name="Tsai I.J."/>
            <person name="Slot J."/>
            <person name="Sipos G."/>
            <person name="Plett J."/>
            <person name="Nagy L.G."/>
            <person name="Grigoriev I.V."/>
        </authorList>
    </citation>
    <scope>NUCLEOTIDE SEQUENCE</scope>
    <source>
        <strain evidence="2">HWK02</strain>
    </source>
</reference>
<feature type="chain" id="PRO_5041439092" evidence="1">
    <location>
        <begin position="19"/>
        <end position="330"/>
    </location>
</feature>
<comment type="caution">
    <text evidence="2">The sequence shown here is derived from an EMBL/GenBank/DDBJ whole genome shotgun (WGS) entry which is preliminary data.</text>
</comment>
<name>A0AA39PPT8_9AGAR</name>
<evidence type="ECO:0000256" key="1">
    <source>
        <dbReference type="SAM" id="SignalP"/>
    </source>
</evidence>
<dbReference type="Proteomes" id="UP001175228">
    <property type="component" value="Unassembled WGS sequence"/>
</dbReference>
<keyword evidence="1" id="KW-0732">Signal</keyword>
<keyword evidence="3" id="KW-1185">Reference proteome</keyword>
<sequence>MLPIGVLLLSSMIWPVCSFANSAVYQRDLNLTAQASGLKFDIPNLIRPPSTTVSLPSIPSSCTKYAGTGKECAASMAAVNVTFADCGSPYTICRCSSANITLDDATDALARVPVGLRRHVGTVMVMPGGSAHAYTYTNNGEIHFFGVCSQRTWIHESTHAASGALGINAASGNGSWAEAVSKDTCVPDNYAKTNLAEDLAQMSVVKVYSLLNNDTLPTGFTTDCMSNQWAFLDSLPLYNPETLLGGSCSFEPNNAKAQHSIAPAVSFTVSSSTTGSSITKAVLASGSTSSSAVTPVSTTPSVNSSCRSRVETGMHAALVLSFFVFLFQTI</sequence>
<dbReference type="AlphaFoldDB" id="A0AA39PPT8"/>
<proteinExistence type="predicted"/>
<evidence type="ECO:0000313" key="3">
    <source>
        <dbReference type="Proteomes" id="UP001175228"/>
    </source>
</evidence>
<feature type="signal peptide" evidence="1">
    <location>
        <begin position="1"/>
        <end position="18"/>
    </location>
</feature>
<evidence type="ECO:0000313" key="2">
    <source>
        <dbReference type="EMBL" id="KAK0488313.1"/>
    </source>
</evidence>
<gene>
    <name evidence="2" type="ORF">EDD18DRAFT_1466288</name>
</gene>
<organism evidence="2 3">
    <name type="scientific">Armillaria luteobubalina</name>
    <dbReference type="NCBI Taxonomy" id="153913"/>
    <lineage>
        <taxon>Eukaryota</taxon>
        <taxon>Fungi</taxon>
        <taxon>Dikarya</taxon>
        <taxon>Basidiomycota</taxon>
        <taxon>Agaricomycotina</taxon>
        <taxon>Agaricomycetes</taxon>
        <taxon>Agaricomycetidae</taxon>
        <taxon>Agaricales</taxon>
        <taxon>Marasmiineae</taxon>
        <taxon>Physalacriaceae</taxon>
        <taxon>Armillaria</taxon>
    </lineage>
</organism>